<feature type="domain" description="Flagellar basal body rod protein N-terminal" evidence="8">
    <location>
        <begin position="8"/>
        <end position="35"/>
    </location>
</feature>
<dbReference type="eggNOG" id="COG1749">
    <property type="taxonomic scope" value="Bacteria"/>
</dbReference>
<dbReference type="InterPro" id="IPR012835">
    <property type="entry name" value="FlgE_epsilon"/>
</dbReference>
<comment type="similarity">
    <text evidence="2 6">Belongs to the flagella basal body rod proteins family.</text>
</comment>
<dbReference type="SUPFAM" id="SSF117143">
    <property type="entry name" value="Flagellar hook protein flgE"/>
    <property type="match status" value="1"/>
</dbReference>
<dbReference type="AlphaFoldDB" id="M5IQL2"/>
<dbReference type="InterPro" id="IPR053967">
    <property type="entry name" value="LlgE_F_G-like_D1"/>
</dbReference>
<dbReference type="PANTHER" id="PTHR30435:SF19">
    <property type="entry name" value="FLAGELLAR BASAL-BODY ROD PROTEIN FLGG"/>
    <property type="match status" value="1"/>
</dbReference>
<comment type="caution">
    <text evidence="12">The sequence shown here is derived from an EMBL/GenBank/DDBJ whole genome shotgun (WGS) entry which is preliminary data.</text>
</comment>
<dbReference type="InterPro" id="IPR010930">
    <property type="entry name" value="Flg_bb/hook_C_dom"/>
</dbReference>
<dbReference type="NCBIfam" id="TIGR02489">
    <property type="entry name" value="flgE_epsilon"/>
    <property type="match status" value="1"/>
</dbReference>
<dbReference type="Proteomes" id="UP000011939">
    <property type="component" value="Unassembled WGS sequence"/>
</dbReference>
<evidence type="ECO:0000256" key="3">
    <source>
        <dbReference type="ARBA" id="ARBA00019015"/>
    </source>
</evidence>
<evidence type="ECO:0000313" key="12">
    <source>
        <dbReference type="EMBL" id="EKU11301.1"/>
    </source>
</evidence>
<reference evidence="12 13" key="1">
    <citation type="journal article" date="2013" name="Genome Announc.">
        <title>Genome Sequence of Campylobacter showae UNSWCD, Isolated from a Patient with Crohn's Disease.</title>
        <authorList>
            <person name="Tay A.P."/>
            <person name="Kaakoush N.O."/>
            <person name="Deshpande N.P."/>
            <person name="Chen Z."/>
            <person name="Mitchell H."/>
            <person name="Wilkins M.R."/>
        </authorList>
    </citation>
    <scope>NUCLEOTIDE SEQUENCE [LARGE SCALE GENOMIC DNA]</scope>
    <source>
        <strain evidence="12 13">CSUNSWCD</strain>
    </source>
</reference>
<evidence type="ECO:0000313" key="13">
    <source>
        <dbReference type="Proteomes" id="UP000011939"/>
    </source>
</evidence>
<dbReference type="GO" id="GO:0071978">
    <property type="term" value="P:bacterial-type flagellum-dependent swarming motility"/>
    <property type="evidence" value="ECO:0007669"/>
    <property type="project" value="TreeGrafter"/>
</dbReference>
<keyword evidence="12" id="KW-0969">Cilium</keyword>
<evidence type="ECO:0000256" key="6">
    <source>
        <dbReference type="RuleBase" id="RU362116"/>
    </source>
</evidence>
<gene>
    <name evidence="12" type="ORF">CSUNSWCD_1927</name>
</gene>
<dbReference type="Pfam" id="PF07196">
    <property type="entry name" value="Flagellin_IN"/>
    <property type="match status" value="1"/>
</dbReference>
<dbReference type="InterPro" id="IPR037925">
    <property type="entry name" value="FlgE/F/G-like"/>
</dbReference>
<evidence type="ECO:0000259" key="10">
    <source>
        <dbReference type="Pfam" id="PF07559"/>
    </source>
</evidence>
<feature type="region of interest" description="Disordered" evidence="7">
    <location>
        <begin position="432"/>
        <end position="461"/>
    </location>
</feature>
<dbReference type="STRING" id="1244083.CSUNSWCD_1927"/>
<sequence>MMRSLWSGVTGLQAHQIAMDVEGNNIANVNTVGYKYNRANFDDLIYQTSRIATAPQNQHGGVNNMEVGLGTQINSTTRIFKQGSLQTTDKQTDIALQGDGFFMVSSDGGKTTYYTRNGDFSRDSEGNFVDNGGNIVQGWMRDEETGEIDPTRPIGDIKIPVGLTVPARATTNIALKGNLDSGNDVGNKKIPIYRLDQHHGFVDLNNNGVNDVATEQHDENNIGSDRFYVNRNGEQRMTERGADLGVLFNNAGDAYNLRTGQGIWASYADAKTQLLDVGASNTGDISPAKILNITLNGETIVANDIKNISQLASVINERYSKTGVEASVSNGNKLVLTNRNNLGTTANTKNIKMVLNAGNTITSHTGTDPDKTFADTNIITAYQYTYNKTRVSAVHKYDDAVARQVTTTEDLREAMQKDARLWTNYNGTVVGNTGSTPNETTFTNSLASTGTPGPSEKTGNKNDGVEVTVNEHGQFQIRNPRGDASNDNDDTPTADTFMDDHNMNLTVTGLTNAANNVTENVKFTASMAPISGSLSSGDSARVTDGLNMAAHSSSTDLYDSLGTKHNIKMDFVKRGYTENGGTEWTMVIQVAEPNRINQDGEPANVITGYVRFNPDGSLATYSPASITFGAQNGSAIGQHIELKFGTTQTTDGLTSTDNNSSTADISQDGYASGELNGIRIDQSGTLVGSFTNGRSLGLAQVGVAKFANNQGLAGEGGNLFSRTANSGDPIIGAAQTAGRGKISASSLEMSNVDLSRSLTQLIVVQRGFQANSKTITTSDEMLNTLLQLK</sequence>
<keyword evidence="4 6" id="KW-0975">Bacterial flagellum</keyword>
<keyword evidence="12" id="KW-0282">Flagellum</keyword>
<feature type="domain" description="Flagellar basal-body/hook protein C-terminal" evidence="9">
    <location>
        <begin position="746"/>
        <end position="788"/>
    </location>
</feature>
<dbReference type="PANTHER" id="PTHR30435">
    <property type="entry name" value="FLAGELLAR PROTEIN"/>
    <property type="match status" value="1"/>
</dbReference>
<name>M5IQL2_9BACT</name>
<protein>
    <recommendedName>
        <fullName evidence="3 5">Flagellar hook protein FlgE</fullName>
    </recommendedName>
</protein>
<dbReference type="Pfam" id="PF07559">
    <property type="entry name" value="FlgE_D2"/>
    <property type="match status" value="1"/>
</dbReference>
<dbReference type="InterPro" id="IPR010810">
    <property type="entry name" value="Flagellin_hook_IN_motif"/>
</dbReference>
<evidence type="ECO:0000259" key="9">
    <source>
        <dbReference type="Pfam" id="PF06429"/>
    </source>
</evidence>
<dbReference type="Pfam" id="PF06429">
    <property type="entry name" value="Flg_bbr_C"/>
    <property type="match status" value="1"/>
</dbReference>
<dbReference type="InterPro" id="IPR037058">
    <property type="entry name" value="Falgellar_hook_FlgE_sf"/>
</dbReference>
<evidence type="ECO:0000259" key="11">
    <source>
        <dbReference type="Pfam" id="PF22692"/>
    </source>
</evidence>
<dbReference type="NCBIfam" id="TIGR03506">
    <property type="entry name" value="FlgEFG_subfam"/>
    <property type="match status" value="2"/>
</dbReference>
<keyword evidence="12" id="KW-0966">Cell projection</keyword>
<dbReference type="OrthoDB" id="9804559at2"/>
<evidence type="ECO:0000256" key="1">
    <source>
        <dbReference type="ARBA" id="ARBA00004117"/>
    </source>
</evidence>
<feature type="compositionally biased region" description="Polar residues" evidence="7">
    <location>
        <begin position="432"/>
        <end position="452"/>
    </location>
</feature>
<dbReference type="EMBL" id="AMZQ01000007">
    <property type="protein sequence ID" value="EKU11301.1"/>
    <property type="molecule type" value="Genomic_DNA"/>
</dbReference>
<evidence type="ECO:0000256" key="7">
    <source>
        <dbReference type="SAM" id="MobiDB-lite"/>
    </source>
</evidence>
<evidence type="ECO:0000259" key="8">
    <source>
        <dbReference type="Pfam" id="PF00460"/>
    </source>
</evidence>
<dbReference type="Pfam" id="PF22692">
    <property type="entry name" value="LlgE_F_G_D1"/>
    <property type="match status" value="1"/>
</dbReference>
<dbReference type="InterPro" id="IPR020013">
    <property type="entry name" value="Flagellar_FlgE/F/G"/>
</dbReference>
<comment type="subcellular location">
    <subcellularLocation>
        <location evidence="1 6">Bacterial flagellum basal body</location>
    </subcellularLocation>
</comment>
<dbReference type="InterPro" id="IPR001444">
    <property type="entry name" value="Flag_bb_rod_N"/>
</dbReference>
<dbReference type="GO" id="GO:0044781">
    <property type="term" value="P:bacterial-type flagellum organization"/>
    <property type="evidence" value="ECO:0007669"/>
    <property type="project" value="InterPro"/>
</dbReference>
<dbReference type="Pfam" id="PF00460">
    <property type="entry name" value="Flg_bb_rod"/>
    <property type="match status" value="1"/>
</dbReference>
<dbReference type="RefSeq" id="WP_009494760.1">
    <property type="nucleotide sequence ID" value="NZ_AMZQ01000007.1"/>
</dbReference>
<dbReference type="GO" id="GO:0009425">
    <property type="term" value="C:bacterial-type flagellum basal body"/>
    <property type="evidence" value="ECO:0007669"/>
    <property type="project" value="UniProtKB-SubCell"/>
</dbReference>
<organism evidence="12 13">
    <name type="scientific">Campylobacter showae CSUNSWCD</name>
    <dbReference type="NCBI Taxonomy" id="1244083"/>
    <lineage>
        <taxon>Bacteria</taxon>
        <taxon>Pseudomonadati</taxon>
        <taxon>Campylobacterota</taxon>
        <taxon>Epsilonproteobacteria</taxon>
        <taxon>Campylobacterales</taxon>
        <taxon>Campylobacteraceae</taxon>
        <taxon>Campylobacter</taxon>
    </lineage>
</organism>
<dbReference type="Gene3D" id="2.60.98.20">
    <property type="entry name" value="Flagellar hook protein FlgE"/>
    <property type="match status" value="1"/>
</dbReference>
<feature type="domain" description="Flagellar hook protein FlgE D2" evidence="10">
    <location>
        <begin position="549"/>
        <end position="670"/>
    </location>
</feature>
<evidence type="ECO:0000256" key="5">
    <source>
        <dbReference type="NCBIfam" id="TIGR02489"/>
    </source>
</evidence>
<feature type="domain" description="Flagellar hook protein FlgE/F/G-like D1" evidence="11">
    <location>
        <begin position="95"/>
        <end position="162"/>
    </location>
</feature>
<proteinExistence type="inferred from homology"/>
<accession>M5IQL2</accession>
<evidence type="ECO:0000256" key="4">
    <source>
        <dbReference type="ARBA" id="ARBA00023143"/>
    </source>
</evidence>
<dbReference type="InterPro" id="IPR011491">
    <property type="entry name" value="FlgE_D2"/>
</dbReference>
<dbReference type="PATRIC" id="fig|1244083.3.peg.1169"/>
<evidence type="ECO:0000256" key="2">
    <source>
        <dbReference type="ARBA" id="ARBA00009677"/>
    </source>
</evidence>